<dbReference type="Gene3D" id="3.40.640.10">
    <property type="entry name" value="Type I PLP-dependent aspartate aminotransferase-like (Major domain)"/>
    <property type="match status" value="1"/>
</dbReference>
<comment type="caution">
    <text evidence="5">The sequence shown here is derived from an EMBL/GenBank/DDBJ whole genome shotgun (WGS) entry which is preliminary data.</text>
</comment>
<name>A0ABX0GQ67_9GAMM</name>
<comment type="cofactor">
    <cofactor evidence="1">
        <name>pyridoxal 5'-phosphate</name>
        <dbReference type="ChEBI" id="CHEBI:597326"/>
    </cofactor>
</comment>
<dbReference type="Gene3D" id="3.90.1150.10">
    <property type="entry name" value="Aspartate Aminotransferase, domain 1"/>
    <property type="match status" value="1"/>
</dbReference>
<dbReference type="InterPro" id="IPR050103">
    <property type="entry name" value="Class-III_PLP-dep_AT"/>
</dbReference>
<dbReference type="SUPFAM" id="SSF53383">
    <property type="entry name" value="PLP-dependent transferases"/>
    <property type="match status" value="1"/>
</dbReference>
<protein>
    <recommendedName>
        <fullName evidence="7">Aspartate aminotransferase family protein</fullName>
    </recommendedName>
</protein>
<dbReference type="InterPro" id="IPR015424">
    <property type="entry name" value="PyrdxlP-dep_Trfase"/>
</dbReference>
<comment type="similarity">
    <text evidence="4">Belongs to the class-III pyridoxal-phosphate-dependent aminotransferase family.</text>
</comment>
<dbReference type="PROSITE" id="PS00600">
    <property type="entry name" value="AA_TRANSFER_CLASS_3"/>
    <property type="match status" value="1"/>
</dbReference>
<proteinExistence type="inferred from homology"/>
<evidence type="ECO:0000256" key="3">
    <source>
        <dbReference type="ARBA" id="ARBA00022898"/>
    </source>
</evidence>
<dbReference type="InterPro" id="IPR005814">
    <property type="entry name" value="Aminotrans_3"/>
</dbReference>
<evidence type="ECO:0000256" key="4">
    <source>
        <dbReference type="RuleBase" id="RU003560"/>
    </source>
</evidence>
<keyword evidence="2" id="KW-0808">Transferase</keyword>
<dbReference type="EMBL" id="PUJU01000087">
    <property type="protein sequence ID" value="NHB90296.1"/>
    <property type="molecule type" value="Genomic_DNA"/>
</dbReference>
<dbReference type="InterPro" id="IPR049704">
    <property type="entry name" value="Aminotrans_3_PPA_site"/>
</dbReference>
<evidence type="ECO:0000256" key="1">
    <source>
        <dbReference type="ARBA" id="ARBA00001933"/>
    </source>
</evidence>
<keyword evidence="2" id="KW-0032">Aminotransferase</keyword>
<keyword evidence="6" id="KW-1185">Reference proteome</keyword>
<keyword evidence="3 4" id="KW-0663">Pyridoxal phosphate</keyword>
<dbReference type="PANTHER" id="PTHR11986:SF121">
    <property type="entry name" value="BLR3010 PROTEIN"/>
    <property type="match status" value="1"/>
</dbReference>
<dbReference type="Pfam" id="PF00202">
    <property type="entry name" value="Aminotran_3"/>
    <property type="match status" value="1"/>
</dbReference>
<dbReference type="Proteomes" id="UP000697802">
    <property type="component" value="Unassembled WGS sequence"/>
</dbReference>
<gene>
    <name evidence="5" type="ORF">C5471_22405</name>
</gene>
<evidence type="ECO:0000313" key="5">
    <source>
        <dbReference type="EMBL" id="NHB90296.1"/>
    </source>
</evidence>
<evidence type="ECO:0000256" key="2">
    <source>
        <dbReference type="ARBA" id="ARBA00022576"/>
    </source>
</evidence>
<organism evidence="5 6">
    <name type="scientific">Photorhabdus tasmaniensis</name>
    <dbReference type="NCBI Taxonomy" id="1004159"/>
    <lineage>
        <taxon>Bacteria</taxon>
        <taxon>Pseudomonadati</taxon>
        <taxon>Pseudomonadota</taxon>
        <taxon>Gammaproteobacteria</taxon>
        <taxon>Enterobacterales</taxon>
        <taxon>Morganellaceae</taxon>
        <taxon>Photorhabdus</taxon>
    </lineage>
</organism>
<dbReference type="InterPro" id="IPR015421">
    <property type="entry name" value="PyrdxlP-dep_Trfase_major"/>
</dbReference>
<evidence type="ECO:0008006" key="7">
    <source>
        <dbReference type="Google" id="ProtNLM"/>
    </source>
</evidence>
<sequence>MWRTECEDTADSTRLLWIAAGNDLAHVGGVGKAACYNESARLKLCHEGFFAFMSTLLKDYSHYVNQGWADTLDALGTVPIFVKAQGDRLYDTEDNVWFDFIGHYGATLFGHNFEPLTRALKRALDAQLPAGAPLGITTLAPNLAKTLIERLQLRGNWNNWTLSTGAEAVEAALKIAVSSTGRRKILVRRGAFHGLTAFTLQLNDRTFWRKGYEVLTESVLVDFFDDVDEGNQLLASEHYAALLVEPVQAIAGGRILNADEADRLRTGCTRYGSLFITDEVFSGMGRCGDYSAMQALGWRVEPDIILLSKTLTGGLIPSAQLVVRQALFNAFTCRPGCSKLLSSTFSGNPLGHSVALEVLAHLEPVLSDPEGNLPQAHFTAQLSELAKAYPTSLVNVLSLTNLHFLRFTTADLASEVWRYLHANQILTTICSHQPDTLKLICALGQTTESQDRLYEVIEYVCEEASNAG</sequence>
<dbReference type="InterPro" id="IPR015422">
    <property type="entry name" value="PyrdxlP-dep_Trfase_small"/>
</dbReference>
<reference evidence="5 6" key="1">
    <citation type="submission" date="2018-02" db="EMBL/GenBank/DDBJ databases">
        <authorList>
            <person name="Machado R.A."/>
        </authorList>
    </citation>
    <scope>NUCLEOTIDE SEQUENCE [LARGE SCALE GENOMIC DNA]</scope>
    <source>
        <strain evidence="5 6">T327</strain>
    </source>
</reference>
<evidence type="ECO:0000313" key="6">
    <source>
        <dbReference type="Proteomes" id="UP000697802"/>
    </source>
</evidence>
<accession>A0ABX0GQ67</accession>
<dbReference type="PANTHER" id="PTHR11986">
    <property type="entry name" value="AMINOTRANSFERASE CLASS III"/>
    <property type="match status" value="1"/>
</dbReference>